<protein>
    <submittedName>
        <fullName evidence="2">NIPSNAP family containing protein</fullName>
    </submittedName>
</protein>
<dbReference type="EMBL" id="CCMZ01000024">
    <property type="protein sequence ID" value="CDX19888.1"/>
    <property type="molecule type" value="Genomic_DNA"/>
</dbReference>
<reference evidence="3" key="1">
    <citation type="submission" date="2014-08" db="EMBL/GenBank/DDBJ databases">
        <authorList>
            <person name="Moulin L."/>
        </authorList>
    </citation>
    <scope>NUCLEOTIDE SEQUENCE [LARGE SCALE GENOMIC DNA]</scope>
</reference>
<keyword evidence="3" id="KW-1185">Reference proteome</keyword>
<dbReference type="InterPro" id="IPR012577">
    <property type="entry name" value="NIPSNAP"/>
</dbReference>
<evidence type="ECO:0000313" key="3">
    <source>
        <dbReference type="Proteomes" id="UP000045285"/>
    </source>
</evidence>
<dbReference type="Proteomes" id="UP000045285">
    <property type="component" value="Unassembled WGS sequence"/>
</dbReference>
<name>A0A090DSY9_MESPL</name>
<gene>
    <name evidence="2" type="ORF">MPL3356_300166</name>
</gene>
<proteinExistence type="predicted"/>
<evidence type="ECO:0000313" key="2">
    <source>
        <dbReference type="EMBL" id="CDX19888.1"/>
    </source>
</evidence>
<dbReference type="InterPro" id="IPR011008">
    <property type="entry name" value="Dimeric_a/b-barrel"/>
</dbReference>
<organism evidence="2 3">
    <name type="scientific">Mesorhizobium plurifarium</name>
    <dbReference type="NCBI Taxonomy" id="69974"/>
    <lineage>
        <taxon>Bacteria</taxon>
        <taxon>Pseudomonadati</taxon>
        <taxon>Pseudomonadota</taxon>
        <taxon>Alphaproteobacteria</taxon>
        <taxon>Hyphomicrobiales</taxon>
        <taxon>Phyllobacteriaceae</taxon>
        <taxon>Mesorhizobium</taxon>
    </lineage>
</organism>
<feature type="domain" description="NIPSNAP" evidence="1">
    <location>
        <begin position="3"/>
        <end position="105"/>
    </location>
</feature>
<dbReference type="Pfam" id="PF07978">
    <property type="entry name" value="NIPSNAP"/>
    <property type="match status" value="1"/>
</dbReference>
<accession>A0A090DSY9</accession>
<evidence type="ECO:0000259" key="1">
    <source>
        <dbReference type="Pfam" id="PF07978"/>
    </source>
</evidence>
<dbReference type="AlphaFoldDB" id="A0A090DSY9"/>
<dbReference type="STRING" id="69974.MPLDJ20_70087"/>
<sequence length="108" mass="12436">MIYELRIYDCLPGRLPALLKRFSEQTLAIWERHGIRQAGFFTTAIGENSNRLTYFLAWESLAEREAKWTAFVTDPVWHRAKDESERDGQIVANITSQMLAPTAFSSVK</sequence>
<dbReference type="Gene3D" id="3.30.70.100">
    <property type="match status" value="1"/>
</dbReference>
<dbReference type="SUPFAM" id="SSF54909">
    <property type="entry name" value="Dimeric alpha+beta barrel"/>
    <property type="match status" value="1"/>
</dbReference>